<organism evidence="1">
    <name type="scientific">Nocardia globerula</name>
    <dbReference type="NCBI Taxonomy" id="1818"/>
    <lineage>
        <taxon>Bacteria</taxon>
        <taxon>Bacillati</taxon>
        <taxon>Actinomycetota</taxon>
        <taxon>Actinomycetes</taxon>
        <taxon>Mycobacteriales</taxon>
        <taxon>Nocardiaceae</taxon>
        <taxon>Nocardia</taxon>
    </lineage>
</organism>
<sequence length="147" mass="16359">MALPFPPIVERMSDLADAASFSVQTNTGRPLSFAPDSVADVDVFLGEIAIEVEGSDELAELIFKLGGWPVVKLPSGYYANPIDKAFKRVDNGSQDSLVSFWTAAVGVWELLVLHRNRPRDQLRDLCRRQLPVRCLRDVCQDNDDRAV</sequence>
<dbReference type="AlphaFoldDB" id="A0A652YRL9"/>
<accession>A0A652YRL9</accession>
<evidence type="ECO:0000313" key="1">
    <source>
        <dbReference type="EMBL" id="TYQ05216.1"/>
    </source>
</evidence>
<dbReference type="EMBL" id="VNIQ01000003">
    <property type="protein sequence ID" value="TYQ05216.1"/>
    <property type="molecule type" value="Genomic_DNA"/>
</dbReference>
<proteinExistence type="predicted"/>
<comment type="caution">
    <text evidence="1">The sequence shown here is derived from an EMBL/GenBank/DDBJ whole genome shotgun (WGS) entry which is preliminary data.</text>
</comment>
<gene>
    <name evidence="1" type="ORF">FNL38_103567</name>
</gene>
<reference evidence="1" key="1">
    <citation type="submission" date="2019-07" db="EMBL/GenBank/DDBJ databases">
        <title>Genomic Encyclopedia of Type Strains, Phase IV (KMG-IV): sequencing the most valuable type-strain genomes for metagenomic binning, comparative biology and taxonomic classification.</title>
        <authorList>
            <person name="Goeker M."/>
        </authorList>
    </citation>
    <scope>NUCLEOTIDE SEQUENCE</scope>
    <source>
        <strain evidence="1">DSM 44596</strain>
    </source>
</reference>
<name>A0A652YRL9_NOCGL</name>
<protein>
    <submittedName>
        <fullName evidence="1">Uncharacterized protein</fullName>
    </submittedName>
</protein>